<dbReference type="SUPFAM" id="SSF51735">
    <property type="entry name" value="NAD(P)-binding Rossmann-fold domains"/>
    <property type="match status" value="1"/>
</dbReference>
<sequence length="298" mass="31498">MTEQLRVGLVGAGPWARTVHAPSIADHPGTRLAAVWARRRSAAEELAGAHGAEVADDLDELVSTVDAVAFAVPPDVQAELATEAAAAGRHVLLEKPIAATVDGAVRLAGTVADRGVASLVGLVRRFAPETQRWLEELARLGSWVGGGARWLNGALLDGPYSASPWRRRHGALVDVGPHALDLLDAALGEITEVLAAHRSPEDLWHLVLGHAGGATSTVTLSLRLPLRPPVAELFVYGEHGHRALGGWNTPPRECFTALLDDFVAMVASGTTTHPCDVRRGLHLQHLLHAARRAAGQAD</sequence>
<evidence type="ECO:0000259" key="3">
    <source>
        <dbReference type="Pfam" id="PF22725"/>
    </source>
</evidence>
<dbReference type="Proteomes" id="UP000298860">
    <property type="component" value="Unassembled WGS sequence"/>
</dbReference>
<reference evidence="5" key="1">
    <citation type="submission" date="2019-04" db="EMBL/GenBank/DDBJ databases">
        <title>Draft genome sequence of Pseudonocardiaceae bacterium SL3-2-4.</title>
        <authorList>
            <person name="Ningsih F."/>
            <person name="Yokota A."/>
            <person name="Sakai Y."/>
            <person name="Nanatani K."/>
            <person name="Yabe S."/>
            <person name="Oetari A."/>
            <person name="Sjamsuridzal W."/>
        </authorList>
    </citation>
    <scope>NUCLEOTIDE SEQUENCE [LARGE SCALE GENOMIC DNA]</scope>
    <source>
        <strain evidence="5">SL3-2-4</strain>
    </source>
</reference>
<comment type="caution">
    <text evidence="4">The sequence shown here is derived from an EMBL/GenBank/DDBJ whole genome shotgun (WGS) entry which is preliminary data.</text>
</comment>
<dbReference type="OrthoDB" id="3815872at2"/>
<dbReference type="Pfam" id="PF22725">
    <property type="entry name" value="GFO_IDH_MocA_C3"/>
    <property type="match status" value="1"/>
</dbReference>
<dbReference type="Pfam" id="PF01408">
    <property type="entry name" value="GFO_IDH_MocA"/>
    <property type="match status" value="1"/>
</dbReference>
<feature type="domain" description="GFO/IDH/MocA-like oxidoreductase" evidence="3">
    <location>
        <begin position="157"/>
        <end position="240"/>
    </location>
</feature>
<organism evidence="4 5">
    <name type="scientific">Gandjariella thermophila</name>
    <dbReference type="NCBI Taxonomy" id="1931992"/>
    <lineage>
        <taxon>Bacteria</taxon>
        <taxon>Bacillati</taxon>
        <taxon>Actinomycetota</taxon>
        <taxon>Actinomycetes</taxon>
        <taxon>Pseudonocardiales</taxon>
        <taxon>Pseudonocardiaceae</taxon>
        <taxon>Gandjariella</taxon>
    </lineage>
</organism>
<evidence type="ECO:0000313" key="5">
    <source>
        <dbReference type="Proteomes" id="UP000298860"/>
    </source>
</evidence>
<dbReference type="SUPFAM" id="SSF55347">
    <property type="entry name" value="Glyceraldehyde-3-phosphate dehydrogenase-like, C-terminal domain"/>
    <property type="match status" value="1"/>
</dbReference>
<dbReference type="PANTHER" id="PTHR43818">
    <property type="entry name" value="BCDNA.GH03377"/>
    <property type="match status" value="1"/>
</dbReference>
<dbReference type="EMBL" id="BJFL01000009">
    <property type="protein sequence ID" value="GDY30716.1"/>
    <property type="molecule type" value="Genomic_DNA"/>
</dbReference>
<dbReference type="GO" id="GO:0016491">
    <property type="term" value="F:oxidoreductase activity"/>
    <property type="evidence" value="ECO:0007669"/>
    <property type="project" value="UniProtKB-KW"/>
</dbReference>
<keyword evidence="5" id="KW-1185">Reference proteome</keyword>
<keyword evidence="1" id="KW-0560">Oxidoreductase</keyword>
<dbReference type="PANTHER" id="PTHR43818:SF11">
    <property type="entry name" value="BCDNA.GH03377"/>
    <property type="match status" value="1"/>
</dbReference>
<dbReference type="Gene3D" id="3.40.50.720">
    <property type="entry name" value="NAD(P)-binding Rossmann-like Domain"/>
    <property type="match status" value="1"/>
</dbReference>
<dbReference type="AlphaFoldDB" id="A0A4D4J877"/>
<dbReference type="GO" id="GO:0000166">
    <property type="term" value="F:nucleotide binding"/>
    <property type="evidence" value="ECO:0007669"/>
    <property type="project" value="InterPro"/>
</dbReference>
<gene>
    <name evidence="4" type="ORF">GTS_23490</name>
</gene>
<dbReference type="InterPro" id="IPR036291">
    <property type="entry name" value="NAD(P)-bd_dom_sf"/>
</dbReference>
<protein>
    <submittedName>
        <fullName evidence="4">Dehydrogenase</fullName>
    </submittedName>
</protein>
<dbReference type="InterPro" id="IPR050463">
    <property type="entry name" value="Gfo/Idh/MocA_oxidrdct_glycsds"/>
</dbReference>
<dbReference type="InterPro" id="IPR055170">
    <property type="entry name" value="GFO_IDH_MocA-like_dom"/>
</dbReference>
<dbReference type="RefSeq" id="WP_137813827.1">
    <property type="nucleotide sequence ID" value="NZ_BJFL01000009.1"/>
</dbReference>
<evidence type="ECO:0000256" key="1">
    <source>
        <dbReference type="ARBA" id="ARBA00023002"/>
    </source>
</evidence>
<evidence type="ECO:0000313" key="4">
    <source>
        <dbReference type="EMBL" id="GDY30716.1"/>
    </source>
</evidence>
<accession>A0A4D4J877</accession>
<dbReference type="InterPro" id="IPR000683">
    <property type="entry name" value="Gfo/Idh/MocA-like_OxRdtase_N"/>
</dbReference>
<evidence type="ECO:0000259" key="2">
    <source>
        <dbReference type="Pfam" id="PF01408"/>
    </source>
</evidence>
<feature type="domain" description="Gfo/Idh/MocA-like oxidoreductase N-terminal" evidence="2">
    <location>
        <begin position="5"/>
        <end position="121"/>
    </location>
</feature>
<name>A0A4D4J877_9PSEU</name>
<proteinExistence type="predicted"/>
<dbReference type="Gene3D" id="3.30.360.10">
    <property type="entry name" value="Dihydrodipicolinate Reductase, domain 2"/>
    <property type="match status" value="1"/>
</dbReference>